<sequence>MLLSKACEYGLRSTLYLASLDEDGYVSIGTISDKLDISFAFLTKIFQQLNEAGLLKSHRGPSGGVAFTKPTDEISLYEIVVAIDGEDLFEECVLGLPGCGHEKPCPIHDRWATERSRLERLFKRNTLDDMASQIKNFDVRLVPTVT</sequence>
<name>A0A2A8D272_9BACT</name>
<evidence type="ECO:0000313" key="1">
    <source>
        <dbReference type="EMBL" id="PEN14980.1"/>
    </source>
</evidence>
<dbReference type="PANTHER" id="PTHR33221:SF15">
    <property type="entry name" value="HTH-TYPE TRANSCRIPTIONAL REGULATOR YWGB-RELATED"/>
    <property type="match status" value="1"/>
</dbReference>
<evidence type="ECO:0000313" key="2">
    <source>
        <dbReference type="Proteomes" id="UP000220102"/>
    </source>
</evidence>
<dbReference type="PANTHER" id="PTHR33221">
    <property type="entry name" value="WINGED HELIX-TURN-HELIX TRANSCRIPTIONAL REGULATOR, RRF2 FAMILY"/>
    <property type="match status" value="1"/>
</dbReference>
<organism evidence="1 2">
    <name type="scientific">Longibacter salinarum</name>
    <dbReference type="NCBI Taxonomy" id="1850348"/>
    <lineage>
        <taxon>Bacteria</taxon>
        <taxon>Pseudomonadati</taxon>
        <taxon>Rhodothermota</taxon>
        <taxon>Rhodothermia</taxon>
        <taxon>Rhodothermales</taxon>
        <taxon>Salisaetaceae</taxon>
        <taxon>Longibacter</taxon>
    </lineage>
</organism>
<dbReference type="PROSITE" id="PS01332">
    <property type="entry name" value="HTH_RRF2_1"/>
    <property type="match status" value="1"/>
</dbReference>
<gene>
    <name evidence="1" type="ORF">CRI94_01415</name>
</gene>
<protein>
    <submittedName>
        <fullName evidence="1">Transcriptional regulator</fullName>
    </submittedName>
</protein>
<reference evidence="1 2" key="1">
    <citation type="submission" date="2017-10" db="EMBL/GenBank/DDBJ databases">
        <title>Draft genome of Longibacter Salinarum.</title>
        <authorList>
            <person name="Goh K.M."/>
            <person name="Shamsir M.S."/>
            <person name="Lim S.W."/>
        </authorList>
    </citation>
    <scope>NUCLEOTIDE SEQUENCE [LARGE SCALE GENOMIC DNA]</scope>
    <source>
        <strain evidence="1 2">KCTC 52045</strain>
    </source>
</reference>
<dbReference type="RefSeq" id="WP_098073879.1">
    <property type="nucleotide sequence ID" value="NZ_PDEQ01000001.1"/>
</dbReference>
<dbReference type="InterPro" id="IPR000944">
    <property type="entry name" value="Tscrpt_reg_Rrf2"/>
</dbReference>
<dbReference type="Pfam" id="PF02082">
    <property type="entry name" value="Rrf2"/>
    <property type="match status" value="1"/>
</dbReference>
<dbReference type="OrthoDB" id="9808360at2"/>
<dbReference type="PROSITE" id="PS51197">
    <property type="entry name" value="HTH_RRF2_2"/>
    <property type="match status" value="1"/>
</dbReference>
<dbReference type="EMBL" id="PDEQ01000001">
    <property type="protein sequence ID" value="PEN14980.1"/>
    <property type="molecule type" value="Genomic_DNA"/>
</dbReference>
<dbReference type="NCBIfam" id="TIGR00738">
    <property type="entry name" value="rrf2_super"/>
    <property type="match status" value="1"/>
</dbReference>
<dbReference type="InterPro" id="IPR036390">
    <property type="entry name" value="WH_DNA-bd_sf"/>
</dbReference>
<dbReference type="AlphaFoldDB" id="A0A2A8D272"/>
<dbReference type="GO" id="GO:0003700">
    <property type="term" value="F:DNA-binding transcription factor activity"/>
    <property type="evidence" value="ECO:0007669"/>
    <property type="project" value="TreeGrafter"/>
</dbReference>
<dbReference type="InterPro" id="IPR030489">
    <property type="entry name" value="TR_Rrf2-type_CS"/>
</dbReference>
<dbReference type="GO" id="GO:0005829">
    <property type="term" value="C:cytosol"/>
    <property type="evidence" value="ECO:0007669"/>
    <property type="project" value="TreeGrafter"/>
</dbReference>
<dbReference type="InterPro" id="IPR036388">
    <property type="entry name" value="WH-like_DNA-bd_sf"/>
</dbReference>
<dbReference type="SUPFAM" id="SSF46785">
    <property type="entry name" value="Winged helix' DNA-binding domain"/>
    <property type="match status" value="1"/>
</dbReference>
<dbReference type="Proteomes" id="UP000220102">
    <property type="component" value="Unassembled WGS sequence"/>
</dbReference>
<accession>A0A2A8D272</accession>
<comment type="caution">
    <text evidence="1">The sequence shown here is derived from an EMBL/GenBank/DDBJ whole genome shotgun (WGS) entry which is preliminary data.</text>
</comment>
<keyword evidence="2" id="KW-1185">Reference proteome</keyword>
<proteinExistence type="predicted"/>
<dbReference type="Gene3D" id="1.10.10.10">
    <property type="entry name" value="Winged helix-like DNA-binding domain superfamily/Winged helix DNA-binding domain"/>
    <property type="match status" value="1"/>
</dbReference>